<keyword evidence="3" id="KW-1185">Reference proteome</keyword>
<dbReference type="AlphaFoldDB" id="A0A0C2VZT9"/>
<dbReference type="PANTHER" id="PTHR35043">
    <property type="entry name" value="TRANSCRIPTION FACTOR DOMAIN-CONTAINING PROTEIN"/>
    <property type="match status" value="1"/>
</dbReference>
<gene>
    <name evidence="2" type="ORF">M408DRAFT_30906</name>
</gene>
<dbReference type="PANTHER" id="PTHR35043:SF7">
    <property type="entry name" value="TRANSCRIPTION FACTOR DOMAIN-CONTAINING PROTEIN"/>
    <property type="match status" value="1"/>
</dbReference>
<feature type="transmembrane region" description="Helical" evidence="1">
    <location>
        <begin position="76"/>
        <end position="97"/>
    </location>
</feature>
<dbReference type="HOGENOM" id="CLU_022883_6_0_1"/>
<proteinExistence type="predicted"/>
<evidence type="ECO:0000313" key="2">
    <source>
        <dbReference type="EMBL" id="KIM19808.1"/>
    </source>
</evidence>
<keyword evidence="1" id="KW-0472">Membrane</keyword>
<protein>
    <submittedName>
        <fullName evidence="2">Uncharacterized protein</fullName>
    </submittedName>
</protein>
<feature type="transmembrane region" description="Helical" evidence="1">
    <location>
        <begin position="109"/>
        <end position="126"/>
    </location>
</feature>
<dbReference type="Proteomes" id="UP000054097">
    <property type="component" value="Unassembled WGS sequence"/>
</dbReference>
<keyword evidence="1" id="KW-0812">Transmembrane</keyword>
<feature type="transmembrane region" description="Helical" evidence="1">
    <location>
        <begin position="269"/>
        <end position="289"/>
    </location>
</feature>
<reference evidence="3" key="2">
    <citation type="submission" date="2015-01" db="EMBL/GenBank/DDBJ databases">
        <title>Evolutionary Origins and Diversification of the Mycorrhizal Mutualists.</title>
        <authorList>
            <consortium name="DOE Joint Genome Institute"/>
            <consortium name="Mycorrhizal Genomics Consortium"/>
            <person name="Kohler A."/>
            <person name="Kuo A."/>
            <person name="Nagy L.G."/>
            <person name="Floudas D."/>
            <person name="Copeland A."/>
            <person name="Barry K.W."/>
            <person name="Cichocki N."/>
            <person name="Veneault-Fourrey C."/>
            <person name="LaButti K."/>
            <person name="Lindquist E.A."/>
            <person name="Lipzen A."/>
            <person name="Lundell T."/>
            <person name="Morin E."/>
            <person name="Murat C."/>
            <person name="Riley R."/>
            <person name="Ohm R."/>
            <person name="Sun H."/>
            <person name="Tunlid A."/>
            <person name="Henrissat B."/>
            <person name="Grigoriev I.V."/>
            <person name="Hibbett D.S."/>
            <person name="Martin F."/>
        </authorList>
    </citation>
    <scope>NUCLEOTIDE SEQUENCE [LARGE SCALE GENOMIC DNA]</scope>
    <source>
        <strain evidence="3">MAFF 305830</strain>
    </source>
</reference>
<accession>A0A0C2VZT9</accession>
<dbReference type="EMBL" id="KN824538">
    <property type="protein sequence ID" value="KIM19808.1"/>
    <property type="molecule type" value="Genomic_DNA"/>
</dbReference>
<name>A0A0C2VZT9_SERVB</name>
<reference evidence="2 3" key="1">
    <citation type="submission" date="2014-04" db="EMBL/GenBank/DDBJ databases">
        <authorList>
            <consortium name="DOE Joint Genome Institute"/>
            <person name="Kuo A."/>
            <person name="Zuccaro A."/>
            <person name="Kohler A."/>
            <person name="Nagy L.G."/>
            <person name="Floudas D."/>
            <person name="Copeland A."/>
            <person name="Barry K.W."/>
            <person name="Cichocki N."/>
            <person name="Veneault-Fourrey C."/>
            <person name="LaButti K."/>
            <person name="Lindquist E.A."/>
            <person name="Lipzen A."/>
            <person name="Lundell T."/>
            <person name="Morin E."/>
            <person name="Murat C."/>
            <person name="Sun H."/>
            <person name="Tunlid A."/>
            <person name="Henrissat B."/>
            <person name="Grigoriev I.V."/>
            <person name="Hibbett D.S."/>
            <person name="Martin F."/>
            <person name="Nordberg H.P."/>
            <person name="Cantor M.N."/>
            <person name="Hua S.X."/>
        </authorList>
    </citation>
    <scope>NUCLEOTIDE SEQUENCE [LARGE SCALE GENOMIC DNA]</scope>
    <source>
        <strain evidence="2 3">MAFF 305830</strain>
    </source>
</reference>
<evidence type="ECO:0000313" key="3">
    <source>
        <dbReference type="Proteomes" id="UP000054097"/>
    </source>
</evidence>
<dbReference type="OrthoDB" id="9451547at2759"/>
<feature type="transmembrane region" description="Helical" evidence="1">
    <location>
        <begin position="233"/>
        <end position="257"/>
    </location>
</feature>
<sequence length="329" mass="37034">MIMGGFHLFRLPADAPSIPWSLKSFEPSTFVIPIGRQSRKDEVPVCPLKFEDVPADLLEIIAPTETELKDRGKSDALTKIIVLVQTLWFVIQCIARGTRNLPLTELEVVTLAYAMLNFFIYVFWWNKPKNVECPTRVYKASTASHEESAETLDEWNDYWTARWGNKQTRGVIGKQDENTTVSKPRLPPKFWAGRIANRNIGPPGLGPSVLGAAFGAIHCISWSSEFPTRAELVLWRVSCAVMIAVPFLVAVTCASWVATDRMEKKYTGWLIYIVYTCVALLLLLVWLYVAGRIATLVIAFTSLRSLPPSAFITVDWTTFIPHISSYLSF</sequence>
<keyword evidence="1" id="KW-1133">Transmembrane helix</keyword>
<evidence type="ECO:0000256" key="1">
    <source>
        <dbReference type="SAM" id="Phobius"/>
    </source>
</evidence>
<organism evidence="2 3">
    <name type="scientific">Serendipita vermifera MAFF 305830</name>
    <dbReference type="NCBI Taxonomy" id="933852"/>
    <lineage>
        <taxon>Eukaryota</taxon>
        <taxon>Fungi</taxon>
        <taxon>Dikarya</taxon>
        <taxon>Basidiomycota</taxon>
        <taxon>Agaricomycotina</taxon>
        <taxon>Agaricomycetes</taxon>
        <taxon>Sebacinales</taxon>
        <taxon>Serendipitaceae</taxon>
        <taxon>Serendipita</taxon>
    </lineage>
</organism>